<dbReference type="Pfam" id="PF04564">
    <property type="entry name" value="U-box"/>
    <property type="match status" value="1"/>
</dbReference>
<dbReference type="InterPro" id="IPR003613">
    <property type="entry name" value="Ubox_domain"/>
</dbReference>
<proteinExistence type="predicted"/>
<feature type="non-terminal residue" evidence="7">
    <location>
        <position position="1"/>
    </location>
</feature>
<dbReference type="SMART" id="SM00504">
    <property type="entry name" value="Ubox"/>
    <property type="match status" value="1"/>
</dbReference>
<feature type="domain" description="U-box" evidence="6">
    <location>
        <begin position="48"/>
        <end position="123"/>
    </location>
</feature>
<organism evidence="7">
    <name type="scientific">Anthurium amnicola</name>
    <dbReference type="NCBI Taxonomy" id="1678845"/>
    <lineage>
        <taxon>Eukaryota</taxon>
        <taxon>Viridiplantae</taxon>
        <taxon>Streptophyta</taxon>
        <taxon>Embryophyta</taxon>
        <taxon>Tracheophyta</taxon>
        <taxon>Spermatophyta</taxon>
        <taxon>Magnoliopsida</taxon>
        <taxon>Liliopsida</taxon>
        <taxon>Araceae</taxon>
        <taxon>Pothoideae</taxon>
        <taxon>Potheae</taxon>
        <taxon>Anthurium</taxon>
    </lineage>
</organism>
<dbReference type="InterPro" id="IPR058678">
    <property type="entry name" value="ARM_PUB"/>
</dbReference>
<dbReference type="PANTHER" id="PTHR22849">
    <property type="entry name" value="WDSAM1 PROTEIN"/>
    <property type="match status" value="1"/>
</dbReference>
<dbReference type="SUPFAM" id="SSF57850">
    <property type="entry name" value="RING/U-box"/>
    <property type="match status" value="1"/>
</dbReference>
<dbReference type="InterPro" id="IPR011989">
    <property type="entry name" value="ARM-like"/>
</dbReference>
<name>A0A1D1YHB7_9ARAE</name>
<evidence type="ECO:0000256" key="2">
    <source>
        <dbReference type="ARBA" id="ARBA00004906"/>
    </source>
</evidence>
<dbReference type="Pfam" id="PF25598">
    <property type="entry name" value="ARM_PUB"/>
    <property type="match status" value="1"/>
</dbReference>
<dbReference type="InterPro" id="IPR013083">
    <property type="entry name" value="Znf_RING/FYVE/PHD"/>
</dbReference>
<dbReference type="CDD" id="cd16664">
    <property type="entry name" value="RING-Ubox_PUB"/>
    <property type="match status" value="1"/>
</dbReference>
<evidence type="ECO:0000259" key="6">
    <source>
        <dbReference type="PROSITE" id="PS51698"/>
    </source>
</evidence>
<dbReference type="InterPro" id="IPR016024">
    <property type="entry name" value="ARM-type_fold"/>
</dbReference>
<dbReference type="Gene3D" id="1.25.10.10">
    <property type="entry name" value="Leucine-rich Repeat Variant"/>
    <property type="match status" value="1"/>
</dbReference>
<reference evidence="7" key="1">
    <citation type="submission" date="2015-07" db="EMBL/GenBank/DDBJ databases">
        <title>Transcriptome Assembly of Anthurium amnicola.</title>
        <authorList>
            <person name="Suzuki J."/>
        </authorList>
    </citation>
    <scope>NUCLEOTIDE SEQUENCE</scope>
</reference>
<comment type="catalytic activity">
    <reaction evidence="1 5">
        <text>S-ubiquitinyl-[E2 ubiquitin-conjugating enzyme]-L-cysteine + [acceptor protein]-L-lysine = [E2 ubiquitin-conjugating enzyme]-L-cysteine + N(6)-ubiquitinyl-[acceptor protein]-L-lysine.</text>
        <dbReference type="EC" id="2.3.2.27"/>
    </reaction>
</comment>
<gene>
    <name evidence="7" type="primary">PUB22</name>
    <name evidence="7" type="ORF">g.42719</name>
</gene>
<dbReference type="PANTHER" id="PTHR22849:SF23">
    <property type="entry name" value="U-BOX DOMAIN-CONTAINING PROTEIN"/>
    <property type="match status" value="1"/>
</dbReference>
<comment type="pathway">
    <text evidence="2 5">Protein modification; protein ubiquitination.</text>
</comment>
<dbReference type="InterPro" id="IPR045210">
    <property type="entry name" value="RING-Ubox_PUB"/>
</dbReference>
<comment type="function">
    <text evidence="5">Functions as an E3 ubiquitin ligase.</text>
</comment>
<dbReference type="EC" id="2.3.2.27" evidence="5"/>
<dbReference type="SUPFAM" id="SSF48371">
    <property type="entry name" value="ARM repeat"/>
    <property type="match status" value="1"/>
</dbReference>
<dbReference type="UniPathway" id="UPA00143"/>
<dbReference type="InterPro" id="IPR045185">
    <property type="entry name" value="PUB22/23/24-like"/>
</dbReference>
<evidence type="ECO:0000256" key="4">
    <source>
        <dbReference type="ARBA" id="ARBA00022786"/>
    </source>
</evidence>
<dbReference type="PROSITE" id="PS51698">
    <property type="entry name" value="U_BOX"/>
    <property type="match status" value="1"/>
</dbReference>
<evidence type="ECO:0000256" key="5">
    <source>
        <dbReference type="RuleBase" id="RU369093"/>
    </source>
</evidence>
<accession>A0A1D1YHB7</accession>
<evidence type="ECO:0000256" key="3">
    <source>
        <dbReference type="ARBA" id="ARBA00022679"/>
    </source>
</evidence>
<protein>
    <recommendedName>
        <fullName evidence="5 6">U-box domain-containing protein</fullName>
        <ecNumber evidence="5">2.3.2.27</ecNumber>
    </recommendedName>
    <alternativeName>
        <fullName evidence="5">RING-type E3 ubiquitin transferase PUB</fullName>
    </alternativeName>
</protein>
<dbReference type="AlphaFoldDB" id="A0A1D1YHB7"/>
<dbReference type="EMBL" id="GDJX01013916">
    <property type="protein sequence ID" value="JAT54020.1"/>
    <property type="molecule type" value="Transcribed_RNA"/>
</dbReference>
<dbReference type="GO" id="GO:0016567">
    <property type="term" value="P:protein ubiquitination"/>
    <property type="evidence" value="ECO:0007669"/>
    <property type="project" value="UniProtKB-UniRule"/>
</dbReference>
<dbReference type="GO" id="GO:0061630">
    <property type="term" value="F:ubiquitin protein ligase activity"/>
    <property type="evidence" value="ECO:0007669"/>
    <property type="project" value="UniProtKB-UniRule"/>
</dbReference>
<keyword evidence="4 5" id="KW-0833">Ubl conjugation pathway</keyword>
<sequence length="460" mass="50558">SLSLYTHSLQGYIVVSTALLLPLSGYEILTKRRMEKVVPHYQQKPMVDVPHFFRCPISMELMQDPVTVSTGVTYERKNIERWLLTYKKTTCPATMQRLDTLDLTPNHPLRRFIASWSDLPSHTPSSSASPTPPPLSADLAPLLSAVESAPFKVASLRKLRSAVAVDDEAAAAELVTSGGVEVLSGVILQVLMDSSGIDFAAFDASEEALAVLYHLLPQLSGEASLQPLSTPEFIKSMTVVLQRGSAEAQLHAVTILQRVAGAGRDDWAQLLGDQEMEFFKSLLELLSDEASTKAGACALDVLVDVMGASKKSRLKAVELGAARLLVELLPESNSRHRCERMLLLLKMLCEFPEGRSAFAEHGMAVAAVSKKVLRVSDAATKLGVKVLWLVCSFHPTEKVLDEMMVFGAVKKLLALLHIDARSSTKERAMKVLKLHAGVWRQYPCFPCELKDCLRLMHDSR</sequence>
<keyword evidence="3 5" id="KW-0808">Transferase</keyword>
<evidence type="ECO:0000313" key="7">
    <source>
        <dbReference type="EMBL" id="JAT54020.1"/>
    </source>
</evidence>
<dbReference type="Gene3D" id="3.30.40.10">
    <property type="entry name" value="Zinc/RING finger domain, C3HC4 (zinc finger)"/>
    <property type="match status" value="1"/>
</dbReference>
<evidence type="ECO:0000256" key="1">
    <source>
        <dbReference type="ARBA" id="ARBA00000900"/>
    </source>
</evidence>